<proteinExistence type="predicted"/>
<protein>
    <submittedName>
        <fullName evidence="1">Uncharacterized protein</fullName>
    </submittedName>
</protein>
<gene>
    <name evidence="1" type="ORF">BN1095_5160001</name>
</gene>
<name>A0A069AZ10_CLODI</name>
<reference evidence="1" key="1">
    <citation type="submission" date="2014-07" db="EMBL/GenBank/DDBJ databases">
        <authorList>
            <person name="Monot Marc"/>
        </authorList>
    </citation>
    <scope>NUCLEOTIDE SEQUENCE</scope>
    <source>
        <strain evidence="1">7032989</strain>
    </source>
</reference>
<sequence length="99" mass="10375">MALGDGKAGGFGAAQGGQVGERADVFGDVFAEGADVGAFAATYVDDGFGRVKFGNIDGVNGNVARFAFDDDAFAGVFVQRFAFVLERGKHWRHLADVAR</sequence>
<dbReference type="AlphaFoldDB" id="A0A069AZ10"/>
<accession>A0A069AZ10</accession>
<dbReference type="EMBL" id="LK933201">
    <property type="protein sequence ID" value="CDT49691.1"/>
    <property type="molecule type" value="Genomic_DNA"/>
</dbReference>
<organism evidence="1">
    <name type="scientific">Clostridioides difficile</name>
    <name type="common">Peptoclostridium difficile</name>
    <dbReference type="NCBI Taxonomy" id="1496"/>
    <lineage>
        <taxon>Bacteria</taxon>
        <taxon>Bacillati</taxon>
        <taxon>Bacillota</taxon>
        <taxon>Clostridia</taxon>
        <taxon>Peptostreptococcales</taxon>
        <taxon>Peptostreptococcaceae</taxon>
        <taxon>Clostridioides</taxon>
    </lineage>
</organism>
<evidence type="ECO:0000313" key="1">
    <source>
        <dbReference type="EMBL" id="CDT49691.1"/>
    </source>
</evidence>